<feature type="region of interest" description="Disordered" evidence="1">
    <location>
        <begin position="1"/>
        <end position="25"/>
    </location>
</feature>
<evidence type="ECO:0000313" key="2">
    <source>
        <dbReference type="EMBL" id="KAG1331451.1"/>
    </source>
</evidence>
<dbReference type="Proteomes" id="UP000797356">
    <property type="component" value="Chromosome 2"/>
</dbReference>
<reference evidence="2" key="2">
    <citation type="submission" date="2019-07" db="EMBL/GenBank/DDBJ databases">
        <authorList>
            <person name="Yang Y."/>
            <person name="Bocs S."/>
            <person name="Baudouin L."/>
        </authorList>
    </citation>
    <scope>NUCLEOTIDE SEQUENCE</scope>
    <source>
        <tissue evidence="2">Spear leaf of Hainan Tall coconut</tissue>
    </source>
</reference>
<protein>
    <submittedName>
        <fullName evidence="2">Uncharacterized protein</fullName>
    </submittedName>
</protein>
<reference evidence="2" key="1">
    <citation type="journal article" date="2017" name="Gigascience">
        <title>The genome draft of coconut (Cocos nucifera).</title>
        <authorList>
            <person name="Xiao Y."/>
            <person name="Xu P."/>
            <person name="Fan H."/>
            <person name="Baudouin L."/>
            <person name="Xia W."/>
            <person name="Bocs S."/>
            <person name="Xu J."/>
            <person name="Li Q."/>
            <person name="Guo A."/>
            <person name="Zhou L."/>
            <person name="Li J."/>
            <person name="Wu Y."/>
            <person name="Ma Z."/>
            <person name="Armero A."/>
            <person name="Issali A.E."/>
            <person name="Liu N."/>
            <person name="Peng M."/>
            <person name="Yang Y."/>
        </authorList>
    </citation>
    <scope>NUCLEOTIDE SEQUENCE</scope>
    <source>
        <tissue evidence="2">Spear leaf of Hainan Tall coconut</tissue>
    </source>
</reference>
<feature type="compositionally biased region" description="Basic and acidic residues" evidence="1">
    <location>
        <begin position="154"/>
        <end position="177"/>
    </location>
</feature>
<keyword evidence="3" id="KW-1185">Reference proteome</keyword>
<proteinExistence type="predicted"/>
<dbReference type="PANTHER" id="PTHR31903:SF4">
    <property type="entry name" value="OS11G0490300 PROTEIN"/>
    <property type="match status" value="1"/>
</dbReference>
<dbReference type="OrthoDB" id="1937859at2759"/>
<evidence type="ECO:0000313" key="3">
    <source>
        <dbReference type="Proteomes" id="UP000797356"/>
    </source>
</evidence>
<organism evidence="2 3">
    <name type="scientific">Cocos nucifera</name>
    <name type="common">Coconut palm</name>
    <dbReference type="NCBI Taxonomy" id="13894"/>
    <lineage>
        <taxon>Eukaryota</taxon>
        <taxon>Viridiplantae</taxon>
        <taxon>Streptophyta</taxon>
        <taxon>Embryophyta</taxon>
        <taxon>Tracheophyta</taxon>
        <taxon>Spermatophyta</taxon>
        <taxon>Magnoliopsida</taxon>
        <taxon>Liliopsida</taxon>
        <taxon>Arecaceae</taxon>
        <taxon>Arecoideae</taxon>
        <taxon>Cocoseae</taxon>
        <taxon>Attaleinae</taxon>
        <taxon>Cocos</taxon>
    </lineage>
</organism>
<dbReference type="AlphaFoldDB" id="A0A8K0I060"/>
<gene>
    <name evidence="2" type="ORF">COCNU_02G014190</name>
</gene>
<sequence>MKNLYPKGKGKIHPSPASSSASSGSGPSGEALAVLKILPAAILTLTTALGNEDKEVLAYLITRSINGPVMVASAGTGGGGGGEERRRCRRVGGVHRPLFDCGCFDCYTSFWSRWDCSPDRELIHHAIEAFEDHLASSESKGGGGGGRGRRKERRASDRSEKGTKSKEKAKKKAEENTEEKVLEVLAVSFCGEEQAAEADGDEKWEVEEGGNEMEVAAGDERRRVWPEMMGLFNSRLWSLWGPEA</sequence>
<feature type="compositionally biased region" description="Low complexity" evidence="1">
    <location>
        <begin position="14"/>
        <end position="25"/>
    </location>
</feature>
<dbReference type="PANTHER" id="PTHR31903">
    <property type="entry name" value="F12F1.11-RELATED"/>
    <property type="match status" value="1"/>
</dbReference>
<dbReference type="EMBL" id="CM017873">
    <property type="protein sequence ID" value="KAG1331451.1"/>
    <property type="molecule type" value="Genomic_DNA"/>
</dbReference>
<accession>A0A8K0I060</accession>
<feature type="region of interest" description="Disordered" evidence="1">
    <location>
        <begin position="133"/>
        <end position="177"/>
    </location>
</feature>
<name>A0A8K0I060_COCNU</name>
<comment type="caution">
    <text evidence="2">The sequence shown here is derived from an EMBL/GenBank/DDBJ whole genome shotgun (WGS) entry which is preliminary data.</text>
</comment>
<evidence type="ECO:0000256" key="1">
    <source>
        <dbReference type="SAM" id="MobiDB-lite"/>
    </source>
</evidence>